<evidence type="ECO:0000313" key="1">
    <source>
        <dbReference type="EMBL" id="PKQ65610.1"/>
    </source>
</evidence>
<dbReference type="OrthoDB" id="1120304at2"/>
<comment type="caution">
    <text evidence="1">The sequence shown here is derived from an EMBL/GenBank/DDBJ whole genome shotgun (WGS) entry which is preliminary data.</text>
</comment>
<accession>A0A2N3I5L7</accession>
<dbReference type="RefSeq" id="WP_143470401.1">
    <property type="nucleotide sequence ID" value="NZ_MVDD01000001.1"/>
</dbReference>
<keyword evidence="2" id="KW-1185">Reference proteome</keyword>
<dbReference type="EMBL" id="MVDD01000001">
    <property type="protein sequence ID" value="PKQ65610.1"/>
    <property type="molecule type" value="Genomic_DNA"/>
</dbReference>
<dbReference type="Proteomes" id="UP000233535">
    <property type="component" value="Unassembled WGS sequence"/>
</dbReference>
<gene>
    <name evidence="1" type="ORF">BZG02_00985</name>
</gene>
<protein>
    <submittedName>
        <fullName evidence="1">Uncharacterized protein</fullName>
    </submittedName>
</protein>
<proteinExistence type="predicted"/>
<reference evidence="1 2" key="1">
    <citation type="journal article" date="2017" name="Front. Microbiol.">
        <title>Labilibaculum manganireducens gen. nov., sp. nov. and Labilibaculum filiforme sp. nov., Novel Bacteroidetes Isolated from Subsurface Sediments of the Baltic Sea.</title>
        <authorList>
            <person name="Vandieken V."/>
            <person name="Marshall I.P."/>
            <person name="Niemann H."/>
            <person name="Engelen B."/>
            <person name="Cypionka H."/>
        </authorList>
    </citation>
    <scope>NUCLEOTIDE SEQUENCE [LARGE SCALE GENOMIC DNA]</scope>
    <source>
        <strain evidence="1 2">59.16B</strain>
    </source>
</reference>
<organism evidence="1 2">
    <name type="scientific">Labilibaculum filiforme</name>
    <dbReference type="NCBI Taxonomy" id="1940526"/>
    <lineage>
        <taxon>Bacteria</taxon>
        <taxon>Pseudomonadati</taxon>
        <taxon>Bacteroidota</taxon>
        <taxon>Bacteroidia</taxon>
        <taxon>Marinilabiliales</taxon>
        <taxon>Marinifilaceae</taxon>
        <taxon>Labilibaculum</taxon>
    </lineage>
</organism>
<evidence type="ECO:0000313" key="2">
    <source>
        <dbReference type="Proteomes" id="UP000233535"/>
    </source>
</evidence>
<name>A0A2N3I5L7_9BACT</name>
<dbReference type="AlphaFoldDB" id="A0A2N3I5L7"/>
<sequence>MNMNPVFNKGRYKSDLQVFSRWSRKGYAAFASMNREIKISCINTSYNLLVPSTECGFSGFCYVPLNSRDKNETDELEALRFELMQVLALQNQSTCKTSQIEPHQQTNKVLSNYSYSRNFRNKKEPKL</sequence>